<evidence type="ECO:0000313" key="2">
    <source>
        <dbReference type="Proteomes" id="UP000004980"/>
    </source>
</evidence>
<protein>
    <submittedName>
        <fullName evidence="1">Uncharacterized protein</fullName>
    </submittedName>
</protein>
<dbReference type="Proteomes" id="UP000004980">
    <property type="component" value="Unassembled WGS sequence"/>
</dbReference>
<comment type="caution">
    <text evidence="1">The sequence shown here is derived from an EMBL/GenBank/DDBJ whole genome shotgun (WGS) entry which is preliminary data.</text>
</comment>
<gene>
    <name evidence="1" type="ORF">WQE_44508</name>
</gene>
<proteinExistence type="predicted"/>
<evidence type="ECO:0000313" key="1">
    <source>
        <dbReference type="EMBL" id="EIM94442.1"/>
    </source>
</evidence>
<keyword evidence="2" id="KW-1185">Reference proteome</keyword>
<reference evidence="1 2" key="1">
    <citation type="journal article" date="2012" name="J. Bacteriol.">
        <title>Draft Genome Sequence of the Soil Bacterium Burkholderia terrae Strain BS001, Which Interacts with Fungal Surface Structures.</title>
        <authorList>
            <person name="Nazir R."/>
            <person name="Hansen M.A."/>
            <person name="Sorensen S."/>
            <person name="van Elsas J.D."/>
        </authorList>
    </citation>
    <scope>NUCLEOTIDE SEQUENCE [LARGE SCALE GENOMIC DNA]</scope>
    <source>
        <strain evidence="1 2">BS001</strain>
    </source>
</reference>
<dbReference type="EMBL" id="AKAU01000278">
    <property type="protein sequence ID" value="EIM94442.1"/>
    <property type="molecule type" value="Genomic_DNA"/>
</dbReference>
<accession>A0ABN0F7E2</accession>
<organism evidence="1 2">
    <name type="scientific">Paraburkholderia hospita</name>
    <dbReference type="NCBI Taxonomy" id="169430"/>
    <lineage>
        <taxon>Bacteria</taxon>
        <taxon>Pseudomonadati</taxon>
        <taxon>Pseudomonadota</taxon>
        <taxon>Betaproteobacteria</taxon>
        <taxon>Burkholderiales</taxon>
        <taxon>Burkholderiaceae</taxon>
        <taxon>Paraburkholderia</taxon>
    </lineage>
</organism>
<sequence length="42" mass="4504">MKSGGDAFEVKYSGDLGAYPSDADAIESAQRWAMKWCDDSSG</sequence>
<name>A0ABN0F7E2_9BURK</name>